<feature type="compositionally biased region" description="Polar residues" evidence="1">
    <location>
        <begin position="100"/>
        <end position="111"/>
    </location>
</feature>
<evidence type="ECO:0000313" key="2">
    <source>
        <dbReference type="EMBL" id="TBU64353.1"/>
    </source>
</evidence>
<evidence type="ECO:0000256" key="1">
    <source>
        <dbReference type="SAM" id="MobiDB-lite"/>
    </source>
</evidence>
<sequence>MSSEHASRPQSAIHEPPADVLADVDPGALPTPQEFVMHVTLKDFLRNFTIDELIQFLESLSKESSEPTDVEIEFEMAVWAYTCERYYDHVKQVVARSLATQAAARNSESGTAGTGDSEVLATADTSPSPSESLQSDVDENSSQPYKTQDLKTGDPSRMPAN</sequence>
<feature type="compositionally biased region" description="Polar residues" evidence="1">
    <location>
        <begin position="1"/>
        <end position="10"/>
    </location>
</feature>
<proteinExistence type="predicted"/>
<dbReference type="EMBL" id="ML145086">
    <property type="protein sequence ID" value="TBU64353.1"/>
    <property type="molecule type" value="Genomic_DNA"/>
</dbReference>
<organism evidence="2 3">
    <name type="scientific">Dichomitus squalens</name>
    <dbReference type="NCBI Taxonomy" id="114155"/>
    <lineage>
        <taxon>Eukaryota</taxon>
        <taxon>Fungi</taxon>
        <taxon>Dikarya</taxon>
        <taxon>Basidiomycota</taxon>
        <taxon>Agaricomycotina</taxon>
        <taxon>Agaricomycetes</taxon>
        <taxon>Polyporales</taxon>
        <taxon>Polyporaceae</taxon>
        <taxon>Dichomitus</taxon>
    </lineage>
</organism>
<keyword evidence="3" id="KW-1185">Reference proteome</keyword>
<feature type="region of interest" description="Disordered" evidence="1">
    <location>
        <begin position="1"/>
        <end position="26"/>
    </location>
</feature>
<dbReference type="AlphaFoldDB" id="A0A4Q9Q9Q2"/>
<feature type="compositionally biased region" description="Polar residues" evidence="1">
    <location>
        <begin position="123"/>
        <end position="146"/>
    </location>
</feature>
<name>A0A4Q9Q9Q2_9APHY</name>
<evidence type="ECO:0000313" key="3">
    <source>
        <dbReference type="Proteomes" id="UP000292082"/>
    </source>
</evidence>
<protein>
    <submittedName>
        <fullName evidence="2">Uncharacterized protein</fullName>
    </submittedName>
</protein>
<feature type="region of interest" description="Disordered" evidence="1">
    <location>
        <begin position="100"/>
        <end position="161"/>
    </location>
</feature>
<gene>
    <name evidence="2" type="ORF">BD310DRAFT_964171</name>
</gene>
<reference evidence="2 3" key="1">
    <citation type="submission" date="2019-01" db="EMBL/GenBank/DDBJ databases">
        <title>Draft genome sequences of three monokaryotic isolates of the white-rot basidiomycete fungus Dichomitus squalens.</title>
        <authorList>
            <consortium name="DOE Joint Genome Institute"/>
            <person name="Lopez S.C."/>
            <person name="Andreopoulos B."/>
            <person name="Pangilinan J."/>
            <person name="Lipzen A."/>
            <person name="Riley R."/>
            <person name="Ahrendt S."/>
            <person name="Ng V."/>
            <person name="Barry K."/>
            <person name="Daum C."/>
            <person name="Grigoriev I.V."/>
            <person name="Hilden K.S."/>
            <person name="Makela M.R."/>
            <person name="de Vries R.P."/>
        </authorList>
    </citation>
    <scope>NUCLEOTIDE SEQUENCE [LARGE SCALE GENOMIC DNA]</scope>
    <source>
        <strain evidence="2 3">CBS 464.89</strain>
    </source>
</reference>
<dbReference type="Proteomes" id="UP000292082">
    <property type="component" value="Unassembled WGS sequence"/>
</dbReference>
<accession>A0A4Q9Q9Q2</accession>